<sequence>MKKTKPEQEEQQGGQEQVDDTPLKPLKVEPPFLVDYRASYPAGAKFHVTGDNMVFLDYNQAFAHQKHCKGKLQTY</sequence>
<reference evidence="2" key="1">
    <citation type="submission" date="2019-03" db="EMBL/GenBank/DDBJ databases">
        <title>Single cell metagenomics reveals metabolic interactions within the superorganism composed of flagellate Streblomastix strix and complex community of Bacteroidetes bacteria on its surface.</title>
        <authorList>
            <person name="Treitli S.C."/>
            <person name="Kolisko M."/>
            <person name="Husnik F."/>
            <person name="Keeling P."/>
            <person name="Hampl V."/>
        </authorList>
    </citation>
    <scope>NUCLEOTIDE SEQUENCE</scope>
    <source>
        <strain evidence="2">STM</strain>
    </source>
</reference>
<accession>A0A5J4RTC2</accession>
<name>A0A5J4RTC2_9ZZZZ</name>
<proteinExistence type="predicted"/>
<comment type="caution">
    <text evidence="2">The sequence shown here is derived from an EMBL/GenBank/DDBJ whole genome shotgun (WGS) entry which is preliminary data.</text>
</comment>
<evidence type="ECO:0000256" key="1">
    <source>
        <dbReference type="SAM" id="MobiDB-lite"/>
    </source>
</evidence>
<dbReference type="EMBL" id="SNRY01000811">
    <property type="protein sequence ID" value="KAA6336273.1"/>
    <property type="molecule type" value="Genomic_DNA"/>
</dbReference>
<evidence type="ECO:0000313" key="2">
    <source>
        <dbReference type="EMBL" id="KAA6336273.1"/>
    </source>
</evidence>
<gene>
    <name evidence="2" type="ORF">EZS27_015560</name>
</gene>
<dbReference type="AlphaFoldDB" id="A0A5J4RTC2"/>
<feature type="region of interest" description="Disordered" evidence="1">
    <location>
        <begin position="1"/>
        <end position="26"/>
    </location>
</feature>
<organism evidence="2">
    <name type="scientific">termite gut metagenome</name>
    <dbReference type="NCBI Taxonomy" id="433724"/>
    <lineage>
        <taxon>unclassified sequences</taxon>
        <taxon>metagenomes</taxon>
        <taxon>organismal metagenomes</taxon>
    </lineage>
</organism>
<protein>
    <submittedName>
        <fullName evidence="2">Uncharacterized protein</fullName>
    </submittedName>
</protein>